<dbReference type="SMART" id="SM00116">
    <property type="entry name" value="CBS"/>
    <property type="match status" value="2"/>
</dbReference>
<accession>A0ABD5EXV5</accession>
<dbReference type="InterPro" id="IPR051257">
    <property type="entry name" value="Diverse_CBS-Domain"/>
</dbReference>
<feature type="region of interest" description="Disordered" evidence="3">
    <location>
        <begin position="222"/>
        <end position="242"/>
    </location>
</feature>
<comment type="caution">
    <text evidence="6">The sequence shown here is derived from an EMBL/GenBank/DDBJ whole genome shotgun (WGS) entry which is preliminary data.</text>
</comment>
<dbReference type="SUPFAM" id="SSF54631">
    <property type="entry name" value="CBS-domain pair"/>
    <property type="match status" value="1"/>
</dbReference>
<feature type="domain" description="CBS" evidence="5">
    <location>
        <begin position="93"/>
        <end position="149"/>
    </location>
</feature>
<name>A0ABD5EXV5_9ACTN</name>
<protein>
    <submittedName>
        <fullName evidence="6">CBS domain-containing protein</fullName>
    </submittedName>
</protein>
<feature type="domain" description="CBS" evidence="5">
    <location>
        <begin position="12"/>
        <end position="69"/>
    </location>
</feature>
<feature type="domain" description="BON" evidence="4">
    <location>
        <begin position="146"/>
        <end position="215"/>
    </location>
</feature>
<dbReference type="Pfam" id="PF00571">
    <property type="entry name" value="CBS"/>
    <property type="match status" value="2"/>
</dbReference>
<organism evidence="6 7">
    <name type="scientific">Streptomyces doudnae</name>
    <dbReference type="NCBI Taxonomy" id="3075536"/>
    <lineage>
        <taxon>Bacteria</taxon>
        <taxon>Bacillati</taxon>
        <taxon>Actinomycetota</taxon>
        <taxon>Actinomycetes</taxon>
        <taxon>Kitasatosporales</taxon>
        <taxon>Streptomycetaceae</taxon>
        <taxon>Streptomyces</taxon>
    </lineage>
</organism>
<dbReference type="PROSITE" id="PS51371">
    <property type="entry name" value="CBS"/>
    <property type="match status" value="2"/>
</dbReference>
<keyword evidence="1 2" id="KW-0129">CBS domain</keyword>
<evidence type="ECO:0000313" key="6">
    <source>
        <dbReference type="EMBL" id="MDT0439461.1"/>
    </source>
</evidence>
<sequence length="242" mass="25361">MESGPHRVSDVMTRAVVAVGPKALFKDIVGRMRRWRVSALPVLAGDGRVIGVVSEADLLPKEEFRDSDPDRITQMRRLADLTKAGAVDAGELMSTPAVTVHPDTKLAEAARIMALRHVKRLFVTDAEGVLVGVVSRADLLTVFLRPDDELAAEIRSEVVDALFTGPADRVDVTVAEGVATVTGCVADASLIPLAERLVGGVEGVTRVDCRLTAAAVAVTDPADALPTGHTPGAGRGHPSPAA</sequence>
<evidence type="ECO:0000256" key="1">
    <source>
        <dbReference type="ARBA" id="ARBA00023122"/>
    </source>
</evidence>
<proteinExistence type="predicted"/>
<keyword evidence="7" id="KW-1185">Reference proteome</keyword>
<dbReference type="RefSeq" id="WP_093836372.1">
    <property type="nucleotide sequence ID" value="NZ_JAVRES010000027.1"/>
</dbReference>
<dbReference type="InterPro" id="IPR007055">
    <property type="entry name" value="BON_dom"/>
</dbReference>
<dbReference type="CDD" id="cd04586">
    <property type="entry name" value="CBS_pair_BON_assoc"/>
    <property type="match status" value="1"/>
</dbReference>
<dbReference type="InterPro" id="IPR000644">
    <property type="entry name" value="CBS_dom"/>
</dbReference>
<dbReference type="PANTHER" id="PTHR43080">
    <property type="entry name" value="CBS DOMAIN-CONTAINING PROTEIN CBSX3, MITOCHONDRIAL"/>
    <property type="match status" value="1"/>
</dbReference>
<dbReference type="AlphaFoldDB" id="A0ABD5EXV5"/>
<dbReference type="PANTHER" id="PTHR43080:SF29">
    <property type="entry name" value="OS02G0818000 PROTEIN"/>
    <property type="match status" value="1"/>
</dbReference>
<evidence type="ECO:0000256" key="2">
    <source>
        <dbReference type="PROSITE-ProRule" id="PRU00703"/>
    </source>
</evidence>
<dbReference type="EMBL" id="JAVRES010000027">
    <property type="protein sequence ID" value="MDT0439461.1"/>
    <property type="molecule type" value="Genomic_DNA"/>
</dbReference>
<dbReference type="Gene3D" id="3.10.580.10">
    <property type="entry name" value="CBS-domain"/>
    <property type="match status" value="1"/>
</dbReference>
<evidence type="ECO:0000259" key="5">
    <source>
        <dbReference type="PROSITE" id="PS51371"/>
    </source>
</evidence>
<dbReference type="Proteomes" id="UP001183535">
    <property type="component" value="Unassembled WGS sequence"/>
</dbReference>
<reference evidence="7" key="1">
    <citation type="submission" date="2023-07" db="EMBL/GenBank/DDBJ databases">
        <title>30 novel species of actinomycetes from the DSMZ collection.</title>
        <authorList>
            <person name="Nouioui I."/>
        </authorList>
    </citation>
    <scope>NUCLEOTIDE SEQUENCE [LARGE SCALE GENOMIC DNA]</scope>
    <source>
        <strain evidence="7">DSM 41981</strain>
    </source>
</reference>
<evidence type="ECO:0000256" key="3">
    <source>
        <dbReference type="SAM" id="MobiDB-lite"/>
    </source>
</evidence>
<dbReference type="InterPro" id="IPR046342">
    <property type="entry name" value="CBS_dom_sf"/>
</dbReference>
<evidence type="ECO:0000259" key="4">
    <source>
        <dbReference type="PROSITE" id="PS50914"/>
    </source>
</evidence>
<gene>
    <name evidence="6" type="ORF">RM877_32845</name>
</gene>
<dbReference type="InterPro" id="IPR017080">
    <property type="entry name" value="UCP036990_CBS_BON"/>
</dbReference>
<dbReference type="PIRSF" id="PIRSF036990">
    <property type="entry name" value="UCP036990_CBS_BON"/>
    <property type="match status" value="1"/>
</dbReference>
<dbReference type="Pfam" id="PF04972">
    <property type="entry name" value="BON"/>
    <property type="match status" value="1"/>
</dbReference>
<evidence type="ECO:0000313" key="7">
    <source>
        <dbReference type="Proteomes" id="UP001183535"/>
    </source>
</evidence>
<dbReference type="PROSITE" id="PS50914">
    <property type="entry name" value="BON"/>
    <property type="match status" value="1"/>
</dbReference>